<dbReference type="RefSeq" id="WP_013579339.1">
    <property type="nucleotide sequence ID" value="NC_015064.1"/>
</dbReference>
<evidence type="ECO:0000256" key="1">
    <source>
        <dbReference type="SAM" id="Phobius"/>
    </source>
</evidence>
<dbReference type="KEGG" id="acm:AciX9_0948"/>
<dbReference type="PaxDb" id="1198114-AciX9_0948"/>
<protein>
    <submittedName>
        <fullName evidence="2">Uncharacterized protein</fullName>
    </submittedName>
</protein>
<dbReference type="AlphaFoldDB" id="E8X283"/>
<dbReference type="EMBL" id="CP002480">
    <property type="protein sequence ID" value="ADW68015.1"/>
    <property type="molecule type" value="Genomic_DNA"/>
</dbReference>
<feature type="transmembrane region" description="Helical" evidence="1">
    <location>
        <begin position="27"/>
        <end position="48"/>
    </location>
</feature>
<dbReference type="Proteomes" id="UP000000343">
    <property type="component" value="Chromosome"/>
</dbReference>
<dbReference type="STRING" id="1198114.AciX9_0948"/>
<name>E8X283_GRATM</name>
<reference evidence="3" key="1">
    <citation type="submission" date="2011-01" db="EMBL/GenBank/DDBJ databases">
        <title>Complete sequence of chromosome of Acidobacterium sp. MP5ACTX9.</title>
        <authorList>
            <consortium name="US DOE Joint Genome Institute"/>
            <person name="Lucas S."/>
            <person name="Copeland A."/>
            <person name="Lapidus A."/>
            <person name="Cheng J.-F."/>
            <person name="Goodwin L."/>
            <person name="Pitluck S."/>
            <person name="Teshima H."/>
            <person name="Detter J.C."/>
            <person name="Han C."/>
            <person name="Tapia R."/>
            <person name="Land M."/>
            <person name="Hauser L."/>
            <person name="Kyrpides N."/>
            <person name="Ivanova N."/>
            <person name="Ovchinnikova G."/>
            <person name="Pagani I."/>
            <person name="Rawat S.R."/>
            <person name="Mannisto M."/>
            <person name="Haggblom M.M."/>
            <person name="Woyke T."/>
        </authorList>
    </citation>
    <scope>NUCLEOTIDE SEQUENCE [LARGE SCALE GENOMIC DNA]</scope>
    <source>
        <strain evidence="3">MP5ACTX9</strain>
    </source>
</reference>
<organism evidence="3">
    <name type="scientific">Granulicella tundricola (strain ATCC BAA-1859 / DSM 23138 / MP5ACTX9)</name>
    <dbReference type="NCBI Taxonomy" id="1198114"/>
    <lineage>
        <taxon>Bacteria</taxon>
        <taxon>Pseudomonadati</taxon>
        <taxon>Acidobacteriota</taxon>
        <taxon>Terriglobia</taxon>
        <taxon>Terriglobales</taxon>
        <taxon>Acidobacteriaceae</taxon>
        <taxon>Granulicella</taxon>
    </lineage>
</organism>
<dbReference type="HOGENOM" id="CLU_1286444_0_0_0"/>
<proteinExistence type="predicted"/>
<keyword evidence="1" id="KW-0472">Membrane</keyword>
<accession>E8X283</accession>
<keyword evidence="1" id="KW-0812">Transmembrane</keyword>
<sequence length="231" mass="24972">MTSPARVMAVNLKRQTKDWLSPLNLHWAGLGLLGLVNLYLIIHMAFAWRTASSQNAEALAQQQVELKTAEIAARPLQGLDAKLKDASQNADRFALERLPISYSEVASELGKLAKTDNVRLTRVQYAQSAVDGDAAGQLTQVQMDASLSGDYRSLVTFINGLERDRVFFLISAVALTGQQTGQVNLRIRINTYLRGVGSAEEMARVQLDTEAAKTPAPAVVPISAPVAGGAR</sequence>
<dbReference type="eggNOG" id="ENOG5031NYW">
    <property type="taxonomic scope" value="Bacteria"/>
</dbReference>
<gene>
    <name evidence="2" type="ordered locus">AciX9_0948</name>
</gene>
<dbReference type="InterPro" id="IPR014717">
    <property type="entry name" value="Transl_elong_EF1B/ribsomal_bS6"/>
</dbReference>
<evidence type="ECO:0000313" key="2">
    <source>
        <dbReference type="EMBL" id="ADW68015.1"/>
    </source>
</evidence>
<keyword evidence="3" id="KW-1185">Reference proteome</keyword>
<dbReference type="Gene3D" id="3.30.70.60">
    <property type="match status" value="1"/>
</dbReference>
<evidence type="ECO:0000313" key="3">
    <source>
        <dbReference type="Proteomes" id="UP000000343"/>
    </source>
</evidence>
<keyword evidence="1" id="KW-1133">Transmembrane helix</keyword>